<accession>A0A439CRM8</accession>
<organism evidence="2 3">
    <name type="scientific">Xylaria grammica</name>
    <dbReference type="NCBI Taxonomy" id="363999"/>
    <lineage>
        <taxon>Eukaryota</taxon>
        <taxon>Fungi</taxon>
        <taxon>Dikarya</taxon>
        <taxon>Ascomycota</taxon>
        <taxon>Pezizomycotina</taxon>
        <taxon>Sordariomycetes</taxon>
        <taxon>Xylariomycetidae</taxon>
        <taxon>Xylariales</taxon>
        <taxon>Xylariaceae</taxon>
        <taxon>Xylaria</taxon>
    </lineage>
</organism>
<dbReference type="SMART" id="SM00355">
    <property type="entry name" value="ZnF_C2H2"/>
    <property type="match status" value="2"/>
</dbReference>
<dbReference type="Gene3D" id="3.30.160.60">
    <property type="entry name" value="Classic Zinc Finger"/>
    <property type="match status" value="1"/>
</dbReference>
<dbReference type="EMBL" id="RYZI01000522">
    <property type="protein sequence ID" value="RWA04762.1"/>
    <property type="molecule type" value="Genomic_DNA"/>
</dbReference>
<reference evidence="2 3" key="1">
    <citation type="submission" date="2018-12" db="EMBL/GenBank/DDBJ databases">
        <title>Draft genome sequence of Xylaria grammica IHI A82.</title>
        <authorList>
            <person name="Buettner E."/>
            <person name="Kellner H."/>
        </authorList>
    </citation>
    <scope>NUCLEOTIDE SEQUENCE [LARGE SCALE GENOMIC DNA]</scope>
    <source>
        <strain evidence="2 3">IHI A82</strain>
    </source>
</reference>
<feature type="domain" description="C2H2-type" evidence="1">
    <location>
        <begin position="244"/>
        <end position="270"/>
    </location>
</feature>
<dbReference type="InterPro" id="IPR013087">
    <property type="entry name" value="Znf_C2H2_type"/>
</dbReference>
<evidence type="ECO:0000313" key="3">
    <source>
        <dbReference type="Proteomes" id="UP000286045"/>
    </source>
</evidence>
<proteinExistence type="predicted"/>
<evidence type="ECO:0000313" key="2">
    <source>
        <dbReference type="EMBL" id="RWA04762.1"/>
    </source>
</evidence>
<dbReference type="Proteomes" id="UP000286045">
    <property type="component" value="Unassembled WGS sequence"/>
</dbReference>
<name>A0A439CRM8_9PEZI</name>
<keyword evidence="3" id="KW-1185">Reference proteome</keyword>
<dbReference type="AlphaFoldDB" id="A0A439CRM8"/>
<comment type="caution">
    <text evidence="2">The sequence shown here is derived from an EMBL/GenBank/DDBJ whole genome shotgun (WGS) entry which is preliminary data.</text>
</comment>
<feature type="domain" description="C2H2-type" evidence="1">
    <location>
        <begin position="279"/>
        <end position="307"/>
    </location>
</feature>
<protein>
    <recommendedName>
        <fullName evidence="1">C2H2-type domain-containing protein</fullName>
    </recommendedName>
</protein>
<evidence type="ECO:0000259" key="1">
    <source>
        <dbReference type="SMART" id="SM00355"/>
    </source>
</evidence>
<gene>
    <name evidence="2" type="ORF">EKO27_g10351</name>
</gene>
<sequence length="324" mass="35722">MPLGNVFGDRYIGNANAVHPGNTEAQEASQAPTQWYEHTDVLESLKACMPQIETDQLPVGDQSTLPNTSMISPCYSHVNEFTDLSGDLTIGQFGETDTSAMATHPPAHTHTADTTVQGILLAPGPMSFSSIGTATPVDSLNDSYNFIPQSTNDQDNVPRIGLDSAWQLYPDFSPDAALASSLNGAPLDTTSEFTQRNVLNNVVVQDPNLESGGNESGARQAYRSAIAGQKNKFKEGNTKVVKIFACFHDGCPFTASSRKDVQRHLHSDKHRKDTEHDRSYCEVPTCKFANEGFSRRDNLLRHMSTMHHIELDREKRGRKRSREE</sequence>